<dbReference type="SUPFAM" id="SSF56672">
    <property type="entry name" value="DNA/RNA polymerases"/>
    <property type="match status" value="1"/>
</dbReference>
<dbReference type="InterPro" id="IPR036397">
    <property type="entry name" value="RNaseH_sf"/>
</dbReference>
<dbReference type="InterPro" id="IPR002156">
    <property type="entry name" value="RNaseH_domain"/>
</dbReference>
<dbReference type="PANTHER" id="PTHR47723:SF24">
    <property type="entry name" value="RNASE H TYPE-1 DOMAIN-CONTAINING PROTEIN"/>
    <property type="match status" value="1"/>
</dbReference>
<sequence>MGVWVEKSMSFEKKSMIYWKMKKLCGSKDQEFNASERRKKNTIVGLWDENGIWCDNKESIAAVAISYFKMLYTTSLPSRITEVTDTIPTRVTKRLITDNVLVAFELMHYLDHKKDVKDCFMAVKLDMSKAYDRVEWSFIEKVTERMGFHERWINLIMHCITIVSYSVLVNGVAYRSIVPSRGLRQGDPLSPYLFLLCADGFSSLIGDATRNKMLNGVSICRGCPMISHLFFADDSLLFCKTSRQECQKLIEVLELCEAASGQKISADKSSVFFSHNTPLDRWVDCPVNFNSVYLDVSDIALKILTEGTSKDLETFFVTACSLWYSRNQVVFEENIRTPNQVWIFAKRITQDYKEASNIFAYGKAAEEQKWSPPPPGMFKVNVDGATSGDGNPSCIRVIIRDNRGETIAALCMPLNGQYLSLETEVLALEKGVLLAKEMELEQIVLETDALTVVQCLLAGDKEGELGHLLKGISDILKTFSNWQIKHLNRDCNRVAHELAQLAKCTGAK</sequence>
<feature type="domain" description="Reverse transcriptase" evidence="2">
    <location>
        <begin position="1"/>
        <end position="294"/>
    </location>
</feature>
<dbReference type="PANTHER" id="PTHR47723">
    <property type="entry name" value="OS05G0353850 PROTEIN"/>
    <property type="match status" value="1"/>
</dbReference>
<dbReference type="Pfam" id="PF13456">
    <property type="entry name" value="RVT_3"/>
    <property type="match status" value="1"/>
</dbReference>
<dbReference type="SUPFAM" id="SSF53098">
    <property type="entry name" value="Ribonuclease H-like"/>
    <property type="match status" value="1"/>
</dbReference>
<organism evidence="3 4">
    <name type="scientific">Lithocarpus litseifolius</name>
    <dbReference type="NCBI Taxonomy" id="425828"/>
    <lineage>
        <taxon>Eukaryota</taxon>
        <taxon>Viridiplantae</taxon>
        <taxon>Streptophyta</taxon>
        <taxon>Embryophyta</taxon>
        <taxon>Tracheophyta</taxon>
        <taxon>Spermatophyta</taxon>
        <taxon>Magnoliopsida</taxon>
        <taxon>eudicotyledons</taxon>
        <taxon>Gunneridae</taxon>
        <taxon>Pentapetalae</taxon>
        <taxon>rosids</taxon>
        <taxon>fabids</taxon>
        <taxon>Fagales</taxon>
        <taxon>Fagaceae</taxon>
        <taxon>Lithocarpus</taxon>
    </lineage>
</organism>
<keyword evidence="4" id="KW-1185">Reference proteome</keyword>
<dbReference type="GO" id="GO:0004523">
    <property type="term" value="F:RNA-DNA hybrid ribonuclease activity"/>
    <property type="evidence" value="ECO:0007669"/>
    <property type="project" value="InterPro"/>
</dbReference>
<evidence type="ECO:0000313" key="3">
    <source>
        <dbReference type="EMBL" id="KAL0001314.1"/>
    </source>
</evidence>
<dbReference type="CDD" id="cd01650">
    <property type="entry name" value="RT_nLTR_like"/>
    <property type="match status" value="1"/>
</dbReference>
<dbReference type="GO" id="GO:0003676">
    <property type="term" value="F:nucleic acid binding"/>
    <property type="evidence" value="ECO:0007669"/>
    <property type="project" value="InterPro"/>
</dbReference>
<keyword evidence="1" id="KW-0472">Membrane</keyword>
<protein>
    <recommendedName>
        <fullName evidence="2">Reverse transcriptase domain-containing protein</fullName>
    </recommendedName>
</protein>
<dbReference type="PROSITE" id="PS50878">
    <property type="entry name" value="RT_POL"/>
    <property type="match status" value="1"/>
</dbReference>
<dbReference type="CDD" id="cd06222">
    <property type="entry name" value="RNase_H_like"/>
    <property type="match status" value="1"/>
</dbReference>
<comment type="caution">
    <text evidence="3">The sequence shown here is derived from an EMBL/GenBank/DDBJ whole genome shotgun (WGS) entry which is preliminary data.</text>
</comment>
<evidence type="ECO:0000259" key="2">
    <source>
        <dbReference type="PROSITE" id="PS50878"/>
    </source>
</evidence>
<dbReference type="InterPro" id="IPR000477">
    <property type="entry name" value="RT_dom"/>
</dbReference>
<evidence type="ECO:0000313" key="4">
    <source>
        <dbReference type="Proteomes" id="UP001459277"/>
    </source>
</evidence>
<dbReference type="InterPro" id="IPR044730">
    <property type="entry name" value="RNase_H-like_dom_plant"/>
</dbReference>
<dbReference type="Gene3D" id="3.30.420.10">
    <property type="entry name" value="Ribonuclease H-like superfamily/Ribonuclease H"/>
    <property type="match status" value="1"/>
</dbReference>
<keyword evidence="1" id="KW-1133">Transmembrane helix</keyword>
<accession>A0AAW2CV48</accession>
<feature type="transmembrane region" description="Helical" evidence="1">
    <location>
        <begin position="155"/>
        <end position="177"/>
    </location>
</feature>
<gene>
    <name evidence="3" type="ORF">SO802_015095</name>
</gene>
<reference evidence="3 4" key="1">
    <citation type="submission" date="2024-01" db="EMBL/GenBank/DDBJ databases">
        <title>A telomere-to-telomere, gap-free genome of sweet tea (Lithocarpus litseifolius).</title>
        <authorList>
            <person name="Zhou J."/>
        </authorList>
    </citation>
    <scope>NUCLEOTIDE SEQUENCE [LARGE SCALE GENOMIC DNA]</scope>
    <source>
        <strain evidence="3">Zhou-2022a</strain>
        <tissue evidence="3">Leaf</tissue>
    </source>
</reference>
<dbReference type="Pfam" id="PF00078">
    <property type="entry name" value="RVT_1"/>
    <property type="match status" value="1"/>
</dbReference>
<evidence type="ECO:0000256" key="1">
    <source>
        <dbReference type="SAM" id="Phobius"/>
    </source>
</evidence>
<dbReference type="Proteomes" id="UP001459277">
    <property type="component" value="Unassembled WGS sequence"/>
</dbReference>
<keyword evidence="1" id="KW-0812">Transmembrane</keyword>
<name>A0AAW2CV48_9ROSI</name>
<proteinExistence type="predicted"/>
<dbReference type="EMBL" id="JAZDWU010000005">
    <property type="protein sequence ID" value="KAL0001314.1"/>
    <property type="molecule type" value="Genomic_DNA"/>
</dbReference>
<dbReference type="InterPro" id="IPR053151">
    <property type="entry name" value="RNase_H-like"/>
</dbReference>
<dbReference type="InterPro" id="IPR043502">
    <property type="entry name" value="DNA/RNA_pol_sf"/>
</dbReference>
<dbReference type="InterPro" id="IPR012337">
    <property type="entry name" value="RNaseH-like_sf"/>
</dbReference>
<dbReference type="AlphaFoldDB" id="A0AAW2CV48"/>